<evidence type="ECO:0000313" key="10">
    <source>
        <dbReference type="EMBL" id="KFO21843.1"/>
    </source>
</evidence>
<dbReference type="InterPro" id="IPR036390">
    <property type="entry name" value="WH_DNA-bd_sf"/>
</dbReference>
<dbReference type="SMART" id="SM00339">
    <property type="entry name" value="FH"/>
    <property type="match status" value="1"/>
</dbReference>
<evidence type="ECO:0000256" key="7">
    <source>
        <dbReference type="PROSITE-ProRule" id="PRU00089"/>
    </source>
</evidence>
<dbReference type="Pfam" id="PF09354">
    <property type="entry name" value="HNF_C"/>
    <property type="match status" value="1"/>
</dbReference>
<dbReference type="PROSITE" id="PS00657">
    <property type="entry name" value="FORK_HEAD_1"/>
    <property type="match status" value="1"/>
</dbReference>
<dbReference type="PANTHER" id="PTHR11829:SF167">
    <property type="entry name" value="HEPATOCYTE NUCLEAR FACTOR 3-BETA"/>
    <property type="match status" value="1"/>
</dbReference>
<feature type="region of interest" description="Disordered" evidence="8">
    <location>
        <begin position="29"/>
        <end position="73"/>
    </location>
</feature>
<dbReference type="Pfam" id="PF08430">
    <property type="entry name" value="Forkhead_N"/>
    <property type="match status" value="1"/>
</dbReference>
<reference evidence="10 11" key="1">
    <citation type="submission" date="2013-11" db="EMBL/GenBank/DDBJ databases">
        <title>The Damaraland mole rat (Fukomys damarensis) genome and evolution of African mole rats.</title>
        <authorList>
            <person name="Gladyshev V.N."/>
            <person name="Fang X."/>
        </authorList>
    </citation>
    <scope>NUCLEOTIDE SEQUENCE [LARGE SCALE GENOMIC DNA]</scope>
    <source>
        <tissue evidence="10">Liver</tissue>
    </source>
</reference>
<evidence type="ECO:0000256" key="6">
    <source>
        <dbReference type="ARBA" id="ARBA00023242"/>
    </source>
</evidence>
<dbReference type="GO" id="GO:0030154">
    <property type="term" value="P:cell differentiation"/>
    <property type="evidence" value="ECO:0007669"/>
    <property type="project" value="TreeGrafter"/>
</dbReference>
<dbReference type="GO" id="GO:0006325">
    <property type="term" value="P:chromatin organization"/>
    <property type="evidence" value="ECO:0007669"/>
    <property type="project" value="UniProtKB-KW"/>
</dbReference>
<dbReference type="Gene3D" id="1.10.10.10">
    <property type="entry name" value="Winged helix-like DNA-binding domain superfamily/Winged helix DNA-binding domain"/>
    <property type="match status" value="1"/>
</dbReference>
<feature type="DNA-binding region" description="Fork-head" evidence="7">
    <location>
        <begin position="216"/>
        <end position="310"/>
    </location>
</feature>
<sequence>MLVGEFRASLEREGELGALLEAASQDLRGAGDLGVGRTPRPAAQWPPPQGRARLALDKRSCSTSPGPRESVRTPLEAAPEGYSSVSNMNAGLGMNGMNTYMSMSAAAMGSGSGNMGAGSMNMSSYVGAGMSPSLAGMSPGAGPMAGMGGSAGAAGVAGMGPHLSPSLSPLGGQAAGAMGGLTPYANMNSMSPMYGQAGLSRARDPKTYRRSYTHAKPPYSYISLITMAIQQSPNKMLTLSEIYQWIMDLFPFYRQNQQRWQNSIRHSLSFNDCFLKVPRSPDKPGKGSFWTLHPDSGNMFENGCYLRRQKRFKCEKQLALKEATGSGKKGAAHLKPEHHYAFNHPFSINNLMSSEQQHHHSHHHHQPHKMDLKAYEQVMHYPGYGSPMPGSLAMGPVTNKAGLDASPLAADTSYYQGVYSRPIMNSS</sequence>
<dbReference type="PRINTS" id="PR00053">
    <property type="entry name" value="FORKHEAD"/>
</dbReference>
<accession>A0A091CUX5</accession>
<gene>
    <name evidence="10" type="ORF">H920_16781</name>
</gene>
<dbReference type="InterPro" id="IPR013638">
    <property type="entry name" value="Fork-head_N"/>
</dbReference>
<dbReference type="FunFam" id="1.10.10.10:FF:000042">
    <property type="entry name" value="hepatocyte nuclear factor 3-beta"/>
    <property type="match status" value="1"/>
</dbReference>
<feature type="domain" description="Fork-head" evidence="9">
    <location>
        <begin position="216"/>
        <end position="310"/>
    </location>
</feature>
<dbReference type="EMBL" id="KN124277">
    <property type="protein sequence ID" value="KFO21843.1"/>
    <property type="molecule type" value="Genomic_DNA"/>
</dbReference>
<evidence type="ECO:0000256" key="8">
    <source>
        <dbReference type="SAM" id="MobiDB-lite"/>
    </source>
</evidence>
<keyword evidence="11" id="KW-1185">Reference proteome</keyword>
<dbReference type="SUPFAM" id="SSF46785">
    <property type="entry name" value="Winged helix' DNA-binding domain"/>
    <property type="match status" value="1"/>
</dbReference>
<dbReference type="STRING" id="885580.ENSFDAP00000014024"/>
<evidence type="ECO:0000256" key="5">
    <source>
        <dbReference type="ARBA" id="ARBA00023159"/>
    </source>
</evidence>
<dbReference type="eggNOG" id="KOG3563">
    <property type="taxonomic scope" value="Eukaryota"/>
</dbReference>
<dbReference type="GO" id="GO:0000981">
    <property type="term" value="F:DNA-binding transcription factor activity, RNA polymerase II-specific"/>
    <property type="evidence" value="ECO:0007669"/>
    <property type="project" value="TreeGrafter"/>
</dbReference>
<keyword evidence="2" id="KW-0217">Developmental protein</keyword>
<keyword evidence="4 7" id="KW-0238">DNA-binding</keyword>
<evidence type="ECO:0000313" key="11">
    <source>
        <dbReference type="Proteomes" id="UP000028990"/>
    </source>
</evidence>
<name>A0A091CUX5_FUKDA</name>
<dbReference type="PANTHER" id="PTHR11829">
    <property type="entry name" value="FORKHEAD BOX PROTEIN"/>
    <property type="match status" value="1"/>
</dbReference>
<evidence type="ECO:0000256" key="3">
    <source>
        <dbReference type="ARBA" id="ARBA00022853"/>
    </source>
</evidence>
<dbReference type="InterPro" id="IPR050211">
    <property type="entry name" value="FOX_domain-containing"/>
</dbReference>
<dbReference type="AlphaFoldDB" id="A0A091CUX5"/>
<proteinExistence type="predicted"/>
<keyword evidence="6 7" id="KW-0539">Nucleus</keyword>
<dbReference type="InterPro" id="IPR030456">
    <property type="entry name" value="TF_fork_head_CS_2"/>
</dbReference>
<dbReference type="PROSITE" id="PS00658">
    <property type="entry name" value="FORK_HEAD_2"/>
    <property type="match status" value="1"/>
</dbReference>
<dbReference type="GO" id="GO:0009653">
    <property type="term" value="P:anatomical structure morphogenesis"/>
    <property type="evidence" value="ECO:0007669"/>
    <property type="project" value="TreeGrafter"/>
</dbReference>
<keyword evidence="5" id="KW-0010">Activator</keyword>
<evidence type="ECO:0000256" key="4">
    <source>
        <dbReference type="ARBA" id="ARBA00023125"/>
    </source>
</evidence>
<dbReference type="InterPro" id="IPR018122">
    <property type="entry name" value="TF_fork_head_CS_1"/>
</dbReference>
<dbReference type="CDD" id="cd20039">
    <property type="entry name" value="FH_FOXA2"/>
    <property type="match status" value="1"/>
</dbReference>
<protein>
    <submittedName>
        <fullName evidence="10">Hepatocyte nuclear factor 3-beta</fullName>
    </submittedName>
</protein>
<dbReference type="GO" id="GO:0045944">
    <property type="term" value="P:positive regulation of transcription by RNA polymerase II"/>
    <property type="evidence" value="ECO:0007669"/>
    <property type="project" value="UniProtKB-ARBA"/>
</dbReference>
<dbReference type="InterPro" id="IPR018533">
    <property type="entry name" value="Forkhead_box_C"/>
</dbReference>
<dbReference type="GO" id="GO:0000978">
    <property type="term" value="F:RNA polymerase II cis-regulatory region sequence-specific DNA binding"/>
    <property type="evidence" value="ECO:0007669"/>
    <property type="project" value="TreeGrafter"/>
</dbReference>
<dbReference type="Pfam" id="PF00250">
    <property type="entry name" value="Forkhead"/>
    <property type="match status" value="1"/>
</dbReference>
<evidence type="ECO:0000256" key="1">
    <source>
        <dbReference type="ARBA" id="ARBA00004123"/>
    </source>
</evidence>
<dbReference type="InterPro" id="IPR001766">
    <property type="entry name" value="Fork_head_dom"/>
</dbReference>
<dbReference type="PROSITE" id="PS50039">
    <property type="entry name" value="FORK_HEAD_3"/>
    <property type="match status" value="1"/>
</dbReference>
<comment type="subcellular location">
    <subcellularLocation>
        <location evidence="1 7">Nucleus</location>
    </subcellularLocation>
</comment>
<dbReference type="Proteomes" id="UP000028990">
    <property type="component" value="Unassembled WGS sequence"/>
</dbReference>
<dbReference type="GO" id="GO:0019904">
    <property type="term" value="F:protein domain specific binding"/>
    <property type="evidence" value="ECO:0007669"/>
    <property type="project" value="InterPro"/>
</dbReference>
<evidence type="ECO:0000256" key="2">
    <source>
        <dbReference type="ARBA" id="ARBA00022473"/>
    </source>
</evidence>
<organism evidence="10 11">
    <name type="scientific">Fukomys damarensis</name>
    <name type="common">Damaraland mole rat</name>
    <name type="synonym">Cryptomys damarensis</name>
    <dbReference type="NCBI Taxonomy" id="885580"/>
    <lineage>
        <taxon>Eukaryota</taxon>
        <taxon>Metazoa</taxon>
        <taxon>Chordata</taxon>
        <taxon>Craniata</taxon>
        <taxon>Vertebrata</taxon>
        <taxon>Euteleostomi</taxon>
        <taxon>Mammalia</taxon>
        <taxon>Eutheria</taxon>
        <taxon>Euarchontoglires</taxon>
        <taxon>Glires</taxon>
        <taxon>Rodentia</taxon>
        <taxon>Hystricomorpha</taxon>
        <taxon>Bathyergidae</taxon>
        <taxon>Fukomys</taxon>
    </lineage>
</organism>
<dbReference type="InterPro" id="IPR036388">
    <property type="entry name" value="WH-like_DNA-bd_sf"/>
</dbReference>
<keyword evidence="3" id="KW-0156">Chromatin regulator</keyword>
<evidence type="ECO:0000259" key="9">
    <source>
        <dbReference type="PROSITE" id="PS50039"/>
    </source>
</evidence>
<dbReference type="GO" id="GO:0005634">
    <property type="term" value="C:nucleus"/>
    <property type="evidence" value="ECO:0007669"/>
    <property type="project" value="UniProtKB-SubCell"/>
</dbReference>